<sequence length="534" mass="59900">MDRPEDNLRPLPLFKDSTNTTYAPSNIWSGGSASRRLELPSWSCQPSRTLYVTGIPKNIDPIAIVDFFQTGGDMNGFYGRDVSLSGTILVSYFDLSDSIRMFTRLKSEDLFGVSVSPCFCPRQKIKQIIPGGREMHLVLINPAEIRIVVEHYTAGFNLTLAELLATIGSVRTFHETNSDSVTSEFVCEFFDVRSAVFALKALNNSTVNNCKLTVFYYEEPKDSSTMSDTNDTALFEDIQDVNNTAATQLPQLTFSKSTISTVPSITKSTMSSTYAAFASSAIKEENTDEWPSTASHDELSRAIPEIPISIKRLFGENVNPADALLTNTITSSIFERPSQVYSEDTNAPPPSLVTMADVPAANKVDLECIANGIETRTTLMLRNIPNKVDQQMLKDYLDVTNKNTYDFLYLRIDFTNRCNVGYAFVNFISARHIITFCQARVSTRWNRFNSSKICDVSFANVQGYEQLVEKFRNSSVMDRPAEYCPKLYYTTGQNQGLERPFPPPNDMRRKMRSITNANMFGMFHGGSSKSRKNH</sequence>
<evidence type="ECO:0000313" key="4">
    <source>
        <dbReference type="Proteomes" id="UP000095023"/>
    </source>
</evidence>
<evidence type="ECO:0000256" key="1">
    <source>
        <dbReference type="ARBA" id="ARBA00022884"/>
    </source>
</evidence>
<accession>A0A1E4TF67</accession>
<feature type="domain" description="Mei2-like C-terminal RNA recognition motif" evidence="2">
    <location>
        <begin position="376"/>
        <end position="472"/>
    </location>
</feature>
<reference evidence="4" key="1">
    <citation type="submission" date="2016-02" db="EMBL/GenBank/DDBJ databases">
        <title>Comparative genomics of biotechnologically important yeasts.</title>
        <authorList>
            <consortium name="DOE Joint Genome Institute"/>
            <person name="Riley R."/>
            <person name="Haridas S."/>
            <person name="Wolfe K.H."/>
            <person name="Lopes M.R."/>
            <person name="Hittinger C.T."/>
            <person name="Goker M."/>
            <person name="Salamov A."/>
            <person name="Wisecaver J."/>
            <person name="Long T.M."/>
            <person name="Aerts A.L."/>
            <person name="Barry K."/>
            <person name="Choi C."/>
            <person name="Clum A."/>
            <person name="Coughlan A.Y."/>
            <person name="Deshpande S."/>
            <person name="Douglass A.P."/>
            <person name="Hanson S.J."/>
            <person name="Klenk H.-P."/>
            <person name="Labutti K."/>
            <person name="Lapidus A."/>
            <person name="Lindquist E."/>
            <person name="Lipzen A."/>
            <person name="Meier-Kolthoff J.P."/>
            <person name="Ohm R.A."/>
            <person name="Otillar R.P."/>
            <person name="Pangilinan J."/>
            <person name="Peng Y."/>
            <person name="Rokas A."/>
            <person name="Rosa C.A."/>
            <person name="Scheuner C."/>
            <person name="Sibirny A.A."/>
            <person name="Slot J.C."/>
            <person name="Stielow J.B."/>
            <person name="Sun H."/>
            <person name="Kurtzman C.P."/>
            <person name="Blackwell M."/>
            <person name="Jeffries T.W."/>
            <person name="Grigoriev I.V."/>
        </authorList>
    </citation>
    <scope>NUCLEOTIDE SEQUENCE [LARGE SCALE GENOMIC DNA]</scope>
    <source>
        <strain evidence="4">NRRL Y-17796</strain>
    </source>
</reference>
<dbReference type="GO" id="GO:0003723">
    <property type="term" value="F:RNA binding"/>
    <property type="evidence" value="ECO:0007669"/>
    <property type="project" value="UniProtKB-KW"/>
</dbReference>
<dbReference type="Proteomes" id="UP000095023">
    <property type="component" value="Unassembled WGS sequence"/>
</dbReference>
<dbReference type="Gene3D" id="3.30.70.330">
    <property type="match status" value="1"/>
</dbReference>
<dbReference type="OrthoDB" id="417481at2759"/>
<dbReference type="InterPro" id="IPR034862">
    <property type="entry name" value="Fungal_Mei2-like_RRM3"/>
</dbReference>
<gene>
    <name evidence="3" type="ORF">CANCADRAFT_31390</name>
</gene>
<evidence type="ECO:0000313" key="3">
    <source>
        <dbReference type="EMBL" id="ODV90422.1"/>
    </source>
</evidence>
<dbReference type="InterPro" id="IPR035979">
    <property type="entry name" value="RBD_domain_sf"/>
</dbReference>
<dbReference type="CDD" id="cd12532">
    <property type="entry name" value="RRM3_MEI2_fungi"/>
    <property type="match status" value="1"/>
</dbReference>
<dbReference type="Pfam" id="PF04059">
    <property type="entry name" value="RRM_2"/>
    <property type="match status" value="1"/>
</dbReference>
<name>A0A1E4TF67_9ASCO</name>
<dbReference type="InterPro" id="IPR007201">
    <property type="entry name" value="Mei2-like_Rrm_C"/>
</dbReference>
<keyword evidence="4" id="KW-1185">Reference proteome</keyword>
<proteinExistence type="predicted"/>
<dbReference type="EMBL" id="KV453842">
    <property type="protein sequence ID" value="ODV90422.1"/>
    <property type="molecule type" value="Genomic_DNA"/>
</dbReference>
<dbReference type="PANTHER" id="PTHR23189">
    <property type="entry name" value="RNA RECOGNITION MOTIF-CONTAINING"/>
    <property type="match status" value="1"/>
</dbReference>
<keyword evidence="1" id="KW-0694">RNA-binding</keyword>
<evidence type="ECO:0000259" key="2">
    <source>
        <dbReference type="Pfam" id="PF04059"/>
    </source>
</evidence>
<organism evidence="3 4">
    <name type="scientific">Tortispora caseinolytica NRRL Y-17796</name>
    <dbReference type="NCBI Taxonomy" id="767744"/>
    <lineage>
        <taxon>Eukaryota</taxon>
        <taxon>Fungi</taxon>
        <taxon>Dikarya</taxon>
        <taxon>Ascomycota</taxon>
        <taxon>Saccharomycotina</taxon>
        <taxon>Trigonopsidomycetes</taxon>
        <taxon>Trigonopsidales</taxon>
        <taxon>Trigonopsidaceae</taxon>
        <taxon>Tortispora</taxon>
    </lineage>
</organism>
<dbReference type="SUPFAM" id="SSF54928">
    <property type="entry name" value="RNA-binding domain, RBD"/>
    <property type="match status" value="2"/>
</dbReference>
<dbReference type="InterPro" id="IPR012677">
    <property type="entry name" value="Nucleotide-bd_a/b_plait_sf"/>
</dbReference>
<dbReference type="AlphaFoldDB" id="A0A1E4TF67"/>
<protein>
    <recommendedName>
        <fullName evidence="2">Mei2-like C-terminal RNA recognition motif domain-containing protein</fullName>
    </recommendedName>
</protein>